<dbReference type="Proteomes" id="UP001266305">
    <property type="component" value="Unassembled WGS sequence"/>
</dbReference>
<organism evidence="2 3">
    <name type="scientific">Saguinus oedipus</name>
    <name type="common">Cotton-top tamarin</name>
    <name type="synonym">Oedipomidas oedipus</name>
    <dbReference type="NCBI Taxonomy" id="9490"/>
    <lineage>
        <taxon>Eukaryota</taxon>
        <taxon>Metazoa</taxon>
        <taxon>Chordata</taxon>
        <taxon>Craniata</taxon>
        <taxon>Vertebrata</taxon>
        <taxon>Euteleostomi</taxon>
        <taxon>Mammalia</taxon>
        <taxon>Eutheria</taxon>
        <taxon>Euarchontoglires</taxon>
        <taxon>Primates</taxon>
        <taxon>Haplorrhini</taxon>
        <taxon>Platyrrhini</taxon>
        <taxon>Cebidae</taxon>
        <taxon>Callitrichinae</taxon>
        <taxon>Saguinus</taxon>
    </lineage>
</organism>
<comment type="caution">
    <text evidence="2">The sequence shown here is derived from an EMBL/GenBank/DDBJ whole genome shotgun (WGS) entry which is preliminary data.</text>
</comment>
<evidence type="ECO:0000313" key="2">
    <source>
        <dbReference type="EMBL" id="KAK2119262.1"/>
    </source>
</evidence>
<dbReference type="EMBL" id="JASSZA010000001">
    <property type="protein sequence ID" value="KAK2119262.1"/>
    <property type="molecule type" value="Genomic_DNA"/>
</dbReference>
<feature type="non-terminal residue" evidence="2">
    <location>
        <position position="68"/>
    </location>
</feature>
<accession>A0ABQ9WCC7</accession>
<evidence type="ECO:0000256" key="1">
    <source>
        <dbReference type="SAM" id="MobiDB-lite"/>
    </source>
</evidence>
<evidence type="ECO:0000313" key="3">
    <source>
        <dbReference type="Proteomes" id="UP001266305"/>
    </source>
</evidence>
<sequence>MAAAAALAPPGPAREKSAEVAAAPARPCHREVSGGGGGPSPAWLEGSQWRLWRPGPQLAREKSAEVAV</sequence>
<keyword evidence="3" id="KW-1185">Reference proteome</keyword>
<feature type="region of interest" description="Disordered" evidence="1">
    <location>
        <begin position="1"/>
        <end position="46"/>
    </location>
</feature>
<name>A0ABQ9WCC7_SAGOE</name>
<protein>
    <submittedName>
        <fullName evidence="2">Uncharacterized protein</fullName>
    </submittedName>
</protein>
<gene>
    <name evidence="2" type="ORF">P7K49_000648</name>
</gene>
<reference evidence="2 3" key="1">
    <citation type="submission" date="2023-05" db="EMBL/GenBank/DDBJ databases">
        <title>B98-5 Cell Line De Novo Hybrid Assembly: An Optical Mapping Approach.</title>
        <authorList>
            <person name="Kananen K."/>
            <person name="Auerbach J.A."/>
            <person name="Kautto E."/>
            <person name="Blachly J.S."/>
        </authorList>
    </citation>
    <scope>NUCLEOTIDE SEQUENCE [LARGE SCALE GENOMIC DNA]</scope>
    <source>
        <strain evidence="2">B95-8</strain>
        <tissue evidence="2">Cell line</tissue>
    </source>
</reference>
<proteinExistence type="predicted"/>